<dbReference type="HOGENOM" id="CLU_019796_1_2_5"/>
<dbReference type="SUPFAM" id="SSF52283">
    <property type="entry name" value="Formate/glycerate dehydrogenase catalytic domain-like"/>
    <property type="match status" value="1"/>
</dbReference>
<dbReference type="FunFam" id="3.40.50.720:FF:000213">
    <property type="entry name" value="Putative 2-hydroxyacid dehydrogenase"/>
    <property type="match status" value="1"/>
</dbReference>
<evidence type="ECO:0000259" key="6">
    <source>
        <dbReference type="Pfam" id="PF02826"/>
    </source>
</evidence>
<comment type="caution">
    <text evidence="7">The sequence shown here is derived from an EMBL/GenBank/DDBJ whole genome shotgun (WGS) entry which is preliminary data.</text>
</comment>
<dbReference type="InterPro" id="IPR036291">
    <property type="entry name" value="NAD(P)-bd_dom_sf"/>
</dbReference>
<evidence type="ECO:0000256" key="1">
    <source>
        <dbReference type="ARBA" id="ARBA00022857"/>
    </source>
</evidence>
<comment type="similarity">
    <text evidence="4">Belongs to the D-isomer specific 2-hydroxyacid dehydrogenase family.</text>
</comment>
<keyword evidence="3" id="KW-0520">NAD</keyword>
<dbReference type="eggNOG" id="COG1052">
    <property type="taxonomic scope" value="Bacteria"/>
</dbReference>
<evidence type="ECO:0000259" key="5">
    <source>
        <dbReference type="Pfam" id="PF00389"/>
    </source>
</evidence>
<dbReference type="CDD" id="cd12156">
    <property type="entry name" value="HPPR"/>
    <property type="match status" value="1"/>
</dbReference>
<dbReference type="Proteomes" id="UP000006230">
    <property type="component" value="Unassembled WGS sequence"/>
</dbReference>
<dbReference type="Pfam" id="PF02826">
    <property type="entry name" value="2-Hacid_dh_C"/>
    <property type="match status" value="1"/>
</dbReference>
<dbReference type="OrthoDB" id="9793626at2"/>
<sequence length="309" mass="32506">MSKPLILKAATLPDATVAALKTHFAVVDLPADHAAATAMLATHGARIRGIALRKTRVDKALLDALPALEIIASYSAGLDNVDLPAARARGITVTNTSAVLAEDVADAALGLALAVTRDLVQADRFMRAGHWPAQAAYPLARSLGRMRVGIVGMGTIGQALARRLRSLGSAVAYTGPRPKEVPYDYFPDLIEMAGVCDMLVLTCALTRDTHHMVNAEVLEALGGRGFLVNVARGSVVDEPALIATLASGGIAGAALDVFETEPHVPQALLDNPRVVMTPHIGSGTEETRQAMADHMLNSLRRHFAVPVEG</sequence>
<dbReference type="SUPFAM" id="SSF51735">
    <property type="entry name" value="NAD(P)-binding Rossmann-fold domains"/>
    <property type="match status" value="1"/>
</dbReference>
<evidence type="ECO:0000256" key="4">
    <source>
        <dbReference type="RuleBase" id="RU003719"/>
    </source>
</evidence>
<dbReference type="AlphaFoldDB" id="Q0FKQ8"/>
<evidence type="ECO:0000313" key="8">
    <source>
        <dbReference type="Proteomes" id="UP000006230"/>
    </source>
</evidence>
<dbReference type="Pfam" id="PF00389">
    <property type="entry name" value="2-Hacid_dh"/>
    <property type="match status" value="1"/>
</dbReference>
<keyword evidence="1" id="KW-0521">NADP</keyword>
<evidence type="ECO:0000256" key="2">
    <source>
        <dbReference type="ARBA" id="ARBA00023002"/>
    </source>
</evidence>
<keyword evidence="8" id="KW-1185">Reference proteome</keyword>
<feature type="domain" description="D-isomer specific 2-hydroxyacid dehydrogenase catalytic" evidence="5">
    <location>
        <begin position="13"/>
        <end position="303"/>
    </location>
</feature>
<evidence type="ECO:0000256" key="3">
    <source>
        <dbReference type="ARBA" id="ARBA00023027"/>
    </source>
</evidence>
<dbReference type="EMBL" id="AATQ01000038">
    <property type="protein sequence ID" value="EAU44754.1"/>
    <property type="molecule type" value="Genomic_DNA"/>
</dbReference>
<dbReference type="InterPro" id="IPR006140">
    <property type="entry name" value="D-isomer_DH_NAD-bd"/>
</dbReference>
<dbReference type="PANTHER" id="PTHR10996:SF178">
    <property type="entry name" value="2-HYDROXYACID DEHYDROGENASE YGL185C-RELATED"/>
    <property type="match status" value="1"/>
</dbReference>
<dbReference type="STRING" id="314265.R2601_00055"/>
<dbReference type="InterPro" id="IPR050223">
    <property type="entry name" value="D-isomer_2-hydroxyacid_DH"/>
</dbReference>
<proteinExistence type="inferred from homology"/>
<keyword evidence="2 4" id="KW-0560">Oxidoreductase</keyword>
<accession>Q0FKQ8</accession>
<dbReference type="PANTHER" id="PTHR10996">
    <property type="entry name" value="2-HYDROXYACID DEHYDROGENASE-RELATED"/>
    <property type="match status" value="1"/>
</dbReference>
<dbReference type="Gene3D" id="3.40.50.720">
    <property type="entry name" value="NAD(P)-binding Rossmann-like Domain"/>
    <property type="match status" value="2"/>
</dbReference>
<dbReference type="InterPro" id="IPR006139">
    <property type="entry name" value="D-isomer_2_OHA_DH_cat_dom"/>
</dbReference>
<dbReference type="GO" id="GO:0016618">
    <property type="term" value="F:hydroxypyruvate reductase [NAD(P)H] activity"/>
    <property type="evidence" value="ECO:0007669"/>
    <property type="project" value="TreeGrafter"/>
</dbReference>
<name>Q0FKQ8_SALBH</name>
<dbReference type="GO" id="GO:0030267">
    <property type="term" value="F:glyoxylate reductase (NADPH) activity"/>
    <property type="evidence" value="ECO:0007669"/>
    <property type="project" value="TreeGrafter"/>
</dbReference>
<dbReference type="GO" id="GO:0005829">
    <property type="term" value="C:cytosol"/>
    <property type="evidence" value="ECO:0007669"/>
    <property type="project" value="TreeGrafter"/>
</dbReference>
<dbReference type="GO" id="GO:0051287">
    <property type="term" value="F:NAD binding"/>
    <property type="evidence" value="ECO:0007669"/>
    <property type="project" value="InterPro"/>
</dbReference>
<organism evidence="7 8">
    <name type="scientific">Salipiger bermudensis (strain DSM 26914 / JCM 13377 / KCTC 12554 / HTCC2601)</name>
    <name type="common">Pelagibaca bermudensis</name>
    <dbReference type="NCBI Taxonomy" id="314265"/>
    <lineage>
        <taxon>Bacteria</taxon>
        <taxon>Pseudomonadati</taxon>
        <taxon>Pseudomonadota</taxon>
        <taxon>Alphaproteobacteria</taxon>
        <taxon>Rhodobacterales</taxon>
        <taxon>Roseobacteraceae</taxon>
        <taxon>Salipiger</taxon>
    </lineage>
</organism>
<evidence type="ECO:0000313" key="7">
    <source>
        <dbReference type="EMBL" id="EAU44754.1"/>
    </source>
</evidence>
<reference evidence="7 8" key="1">
    <citation type="journal article" date="2010" name="J. Bacteriol.">
        <title>Genome sequences of Pelagibaca bermudensis HTCC2601T and Maritimibacter alkaliphilus HTCC2654T, the type strains of two marine Roseobacter genera.</title>
        <authorList>
            <person name="Thrash J.C."/>
            <person name="Cho J.C."/>
            <person name="Ferriera S."/>
            <person name="Johnson J."/>
            <person name="Vergin K.L."/>
            <person name="Giovannoni S.J."/>
        </authorList>
    </citation>
    <scope>NUCLEOTIDE SEQUENCE [LARGE SCALE GENOMIC DNA]</scope>
    <source>
        <strain evidence="8">DSM 26914 / JCM 13377 / KCTC 12554 / HTCC2601</strain>
    </source>
</reference>
<gene>
    <name evidence="7" type="ORF">R2601_00055</name>
</gene>
<dbReference type="RefSeq" id="WP_007804049.1">
    <property type="nucleotide sequence ID" value="NZ_DS022280.1"/>
</dbReference>
<feature type="domain" description="D-isomer specific 2-hydroxyacid dehydrogenase NAD-binding" evidence="6">
    <location>
        <begin position="109"/>
        <end position="281"/>
    </location>
</feature>
<protein>
    <submittedName>
        <fullName evidence="7">Putative dehydrogenase protein</fullName>
    </submittedName>
</protein>